<keyword evidence="2" id="KW-1185">Reference proteome</keyword>
<accession>A0ABD3GDW0</accession>
<organism evidence="1 2">
    <name type="scientific">Riccia sorocarpa</name>
    <dbReference type="NCBI Taxonomy" id="122646"/>
    <lineage>
        <taxon>Eukaryota</taxon>
        <taxon>Viridiplantae</taxon>
        <taxon>Streptophyta</taxon>
        <taxon>Embryophyta</taxon>
        <taxon>Marchantiophyta</taxon>
        <taxon>Marchantiopsida</taxon>
        <taxon>Marchantiidae</taxon>
        <taxon>Marchantiales</taxon>
        <taxon>Ricciaceae</taxon>
        <taxon>Riccia</taxon>
    </lineage>
</organism>
<proteinExistence type="predicted"/>
<evidence type="ECO:0000313" key="1">
    <source>
        <dbReference type="EMBL" id="KAL3676372.1"/>
    </source>
</evidence>
<dbReference type="InterPro" id="IPR050585">
    <property type="entry name" value="Xaa-Pro_dipeptidyl-ppase/CocE"/>
</dbReference>
<dbReference type="PANTHER" id="PTHR43056:SF5">
    <property type="entry name" value="PEPTIDASE S9 PROLYL OLIGOPEPTIDASE CATALYTIC DOMAIN-CONTAINING PROTEIN"/>
    <property type="match status" value="1"/>
</dbReference>
<reference evidence="1 2" key="1">
    <citation type="submission" date="2024-09" db="EMBL/GenBank/DDBJ databases">
        <title>Chromosome-scale assembly of Riccia sorocarpa.</title>
        <authorList>
            <person name="Paukszto L."/>
        </authorList>
    </citation>
    <scope>NUCLEOTIDE SEQUENCE [LARGE SCALE GENOMIC DNA]</scope>
    <source>
        <strain evidence="1">LP-2024</strain>
        <tissue evidence="1">Aerial parts of the thallus</tissue>
    </source>
</reference>
<evidence type="ECO:0000313" key="2">
    <source>
        <dbReference type="Proteomes" id="UP001633002"/>
    </source>
</evidence>
<dbReference type="Proteomes" id="UP001633002">
    <property type="component" value="Unassembled WGS sequence"/>
</dbReference>
<dbReference type="AlphaFoldDB" id="A0ABD3GDW0"/>
<protein>
    <submittedName>
        <fullName evidence="1">Uncharacterized protein</fullName>
    </submittedName>
</protein>
<gene>
    <name evidence="1" type="ORF">R1sor_026320</name>
</gene>
<dbReference type="EMBL" id="JBJQOH010000008">
    <property type="protein sequence ID" value="KAL3676372.1"/>
    <property type="molecule type" value="Genomic_DNA"/>
</dbReference>
<sequence length="304" mass="33361">MASPSPQGQVETAFSSWSSLITADLVSRRYVLMREGVEPGKPAEDITPEGYNVWTVVHESEGGASAVRCDILVFSNHKDQLALKPDYGQKKVSFADGVIDERNNRYITVQDEEREVGREAKDEIVAVKLDGDPNAPEVLITGMTFMFIRGSVPTARNYAGWSRGTLMCLGIKLQSGSVISQVTGTAMVAHLNYLPVLHLVMVQFICLSGKDERTGICIAGGDEGITEAPSEPRWSPAGSGVYQFWDYLTYLTCSFSVIEIPLSDIFGPIIAGEYVYISAGSTFHPSELRGPHEQFFRTLQDHIS</sequence>
<dbReference type="PANTHER" id="PTHR43056">
    <property type="entry name" value="PEPTIDASE S9 PROLYL OLIGOPEPTIDASE"/>
    <property type="match status" value="1"/>
</dbReference>
<comment type="caution">
    <text evidence="1">The sequence shown here is derived from an EMBL/GenBank/DDBJ whole genome shotgun (WGS) entry which is preliminary data.</text>
</comment>
<name>A0ABD3GDW0_9MARC</name>